<evidence type="ECO:0000313" key="1">
    <source>
        <dbReference type="EMBL" id="NAW66716.1"/>
    </source>
</evidence>
<dbReference type="AlphaFoldDB" id="A0A7X4WDI2"/>
<proteinExistence type="predicted"/>
<comment type="caution">
    <text evidence="1">The sequence shown here is derived from an EMBL/GenBank/DDBJ whole genome shotgun (WGS) entry which is preliminary data.</text>
</comment>
<dbReference type="RefSeq" id="WP_161446208.1">
    <property type="nucleotide sequence ID" value="NZ_WXWW01000231.1"/>
</dbReference>
<dbReference type="EMBL" id="WXWW01000231">
    <property type="protein sequence ID" value="NAW66716.1"/>
    <property type="molecule type" value="Genomic_DNA"/>
</dbReference>
<evidence type="ECO:0000313" key="2">
    <source>
        <dbReference type="Proteomes" id="UP000465712"/>
    </source>
</evidence>
<reference evidence="1 2" key="1">
    <citation type="submission" date="2017-05" db="EMBL/GenBank/DDBJ databases">
        <title>High clonality and local adaptation shapes Vibrionaceae linages within an endangered oasis.</title>
        <authorList>
            <person name="Vazquez-Rosas-Landa M."/>
        </authorList>
    </citation>
    <scope>NUCLEOTIDE SEQUENCE [LARGE SCALE GENOMIC DNA]</scope>
    <source>
        <strain evidence="1 2">P46_P4S1P180</strain>
    </source>
</reference>
<sequence length="178" mass="21228">MKLINQSFNEWVIGDKTGYFAVPDDFAPLLRKPSQGYQWLWIDFEALQYIEAPKYLYNKKTKERIRVFAPEQISHPDVTEEEPTFEPGEVWSEIERAWMINKQAQFEWEVSQINETRRQLYAKVVDPLMNEARMLRLNNDADGIAQAEKNELQAQEWYKQIKIDHPWPEHPQLETQTT</sequence>
<organism evidence="1 2">
    <name type="scientific">Photobacterium halotolerans</name>
    <dbReference type="NCBI Taxonomy" id="265726"/>
    <lineage>
        <taxon>Bacteria</taxon>
        <taxon>Pseudomonadati</taxon>
        <taxon>Pseudomonadota</taxon>
        <taxon>Gammaproteobacteria</taxon>
        <taxon>Vibrionales</taxon>
        <taxon>Vibrionaceae</taxon>
        <taxon>Photobacterium</taxon>
    </lineage>
</organism>
<gene>
    <name evidence="1" type="ORF">CAG72_16075</name>
</gene>
<name>A0A7X4WDI2_9GAMM</name>
<dbReference type="Proteomes" id="UP000465712">
    <property type="component" value="Unassembled WGS sequence"/>
</dbReference>
<protein>
    <submittedName>
        <fullName evidence="1">Uncharacterized protein</fullName>
    </submittedName>
</protein>
<accession>A0A7X4WDI2</accession>